<evidence type="ECO:0000259" key="1">
    <source>
        <dbReference type="PROSITE" id="PS51918"/>
    </source>
</evidence>
<dbReference type="Pfam" id="PF19864">
    <property type="entry name" value="Radical_SAM_N2"/>
    <property type="match status" value="1"/>
</dbReference>
<dbReference type="GO" id="GO:0003824">
    <property type="term" value="F:catalytic activity"/>
    <property type="evidence" value="ECO:0007669"/>
    <property type="project" value="InterPro"/>
</dbReference>
<dbReference type="Pfam" id="PF10105">
    <property type="entry name" value="DUF2344"/>
    <property type="match status" value="1"/>
</dbReference>
<dbReference type="NCBIfam" id="TIGR03936">
    <property type="entry name" value="sam_1_link_chp"/>
    <property type="match status" value="1"/>
</dbReference>
<dbReference type="Pfam" id="PF04055">
    <property type="entry name" value="Radical_SAM"/>
    <property type="match status" value="1"/>
</dbReference>
<accession>A0A7V4E3X6</accession>
<dbReference type="SFLD" id="SFLDG01082">
    <property type="entry name" value="B12-binding_domain_containing"/>
    <property type="match status" value="1"/>
</dbReference>
<dbReference type="EMBL" id="DTDR01000087">
    <property type="protein sequence ID" value="HGK63615.1"/>
    <property type="molecule type" value="Genomic_DNA"/>
</dbReference>
<dbReference type="InterPro" id="IPR023404">
    <property type="entry name" value="rSAM_horseshoe"/>
</dbReference>
<dbReference type="CDD" id="cd01335">
    <property type="entry name" value="Radical_SAM"/>
    <property type="match status" value="1"/>
</dbReference>
<feature type="domain" description="Radical SAM core" evidence="1">
    <location>
        <begin position="233"/>
        <end position="468"/>
    </location>
</feature>
<dbReference type="InterPro" id="IPR018768">
    <property type="entry name" value="DUF2344"/>
</dbReference>
<dbReference type="GO" id="GO:0051536">
    <property type="term" value="F:iron-sulfur cluster binding"/>
    <property type="evidence" value="ECO:0007669"/>
    <property type="project" value="InterPro"/>
</dbReference>
<gene>
    <name evidence="2" type="ORF">ENU74_03370</name>
</gene>
<dbReference type="PROSITE" id="PS51918">
    <property type="entry name" value="RADICAL_SAM"/>
    <property type="match status" value="1"/>
</dbReference>
<sequence>MIKKIQNLLPLVTKPIRYTGGEFNLFPLPIKKNTIKVCLVFPEIYEIGMSNYGLKILYSKLNSYKNTICERSYAPALDFGKKLEEHNLPLFSLENKLPLFKFDIIGFSLHSELNYPNVLYCLSLSKIPLRTEERIHGNYPLIIAGGPCCVNPLPMSPFIDAFVIGDGEEVILEIVDVYRNFKNDKKKLLENLANLEGVYVPLIHNRNKIIRKRYVKELKEEDFPFPPLVPICNIVHDHLTIEISRGCARGCYFCQAGFTNRPLRIRPIEEIKKLAFRAIKATGYEEISLLSFSAGDYPHLPQLLSSLNELLHPYLVAISLPSLRGEDFDEELINQLKFIKRTGITFAPETVSYRLKKVINKEIANEKIIKAVELLIKHNWPGIKFYFMIGLPQEKEEDVKEIGYFLNFLGKIAQRREIRVSISPLIPKPHTPFQFYQFEEKEILQEKIKIIKREVKSKNVKVKYENFAQAEIQAVLARGDEKLAWAIENAYRQQAIFQDWTEHFKYNIWVESFNKNQIDYLSYLKEKKVDEALPWDFIDIGIPKNLLIQNYQKALSLKEEKPNNYLSLTNKTNPNFQPLSFFKPAAPFSHYYKRFRVKFKVGENFRFASHLDLVRAIYRAIRRSGLPVIYSTGFSPRYLVAFGPPLPVGVISESEYLDIFLKIDYNGNLIKDLGDFMPKDLIILDFKEIKNDAPTLGKSIKFLKYEILLDEPQLKKIKLTNIYYARLENQILEVLLPFEPGVKLFPTLSKITNLNEEEVKLFSIKRIEHYLIKNDKLMTPLEDD</sequence>
<dbReference type="InterPro" id="IPR058240">
    <property type="entry name" value="rSAM_sf"/>
</dbReference>
<evidence type="ECO:0000313" key="2">
    <source>
        <dbReference type="EMBL" id="HGK63615.1"/>
    </source>
</evidence>
<dbReference type="NCBIfam" id="TIGR03960">
    <property type="entry name" value="rSAM_fuse_unch"/>
    <property type="match status" value="1"/>
</dbReference>
<dbReference type="InterPro" id="IPR023862">
    <property type="entry name" value="CHP03960_rSAM"/>
</dbReference>
<dbReference type="PANTHER" id="PTHR42731:SF1">
    <property type="entry name" value="RADICAL SAM DOMAIN PROTEIN"/>
    <property type="match status" value="1"/>
</dbReference>
<dbReference type="PANTHER" id="PTHR42731">
    <property type="entry name" value="SLL1084 PROTEIN"/>
    <property type="match status" value="1"/>
</dbReference>
<dbReference type="Gene3D" id="3.80.30.20">
    <property type="entry name" value="tm_1862 like domain"/>
    <property type="match status" value="1"/>
</dbReference>
<dbReference type="InterPro" id="IPR007197">
    <property type="entry name" value="rSAM"/>
</dbReference>
<proteinExistence type="predicted"/>
<dbReference type="InterPro" id="IPR045784">
    <property type="entry name" value="Radical_SAM_N2"/>
</dbReference>
<dbReference type="InterPro" id="IPR006638">
    <property type="entry name" value="Elp3/MiaA/NifB-like_rSAM"/>
</dbReference>
<comment type="caution">
    <text evidence="2">The sequence shown here is derived from an EMBL/GenBank/DDBJ whole genome shotgun (WGS) entry which is preliminary data.</text>
</comment>
<protein>
    <submittedName>
        <fullName evidence="2">TIGR03960 family B12-binding radical SAM protein</fullName>
    </submittedName>
</protein>
<dbReference type="AlphaFoldDB" id="A0A7V4E3X6"/>
<dbReference type="SMART" id="SM00729">
    <property type="entry name" value="Elp3"/>
    <property type="match status" value="1"/>
</dbReference>
<organism evidence="2">
    <name type="scientific">candidate division WOR-3 bacterium</name>
    <dbReference type="NCBI Taxonomy" id="2052148"/>
    <lineage>
        <taxon>Bacteria</taxon>
        <taxon>Bacteria division WOR-3</taxon>
    </lineage>
</organism>
<dbReference type="SUPFAM" id="SSF102114">
    <property type="entry name" value="Radical SAM enzymes"/>
    <property type="match status" value="1"/>
</dbReference>
<reference evidence="2" key="1">
    <citation type="journal article" date="2020" name="mSystems">
        <title>Genome- and Community-Level Interaction Insights into Carbon Utilization and Element Cycling Functions of Hydrothermarchaeota in Hydrothermal Sediment.</title>
        <authorList>
            <person name="Zhou Z."/>
            <person name="Liu Y."/>
            <person name="Xu W."/>
            <person name="Pan J."/>
            <person name="Luo Z.H."/>
            <person name="Li M."/>
        </authorList>
    </citation>
    <scope>NUCLEOTIDE SEQUENCE [LARGE SCALE GENOMIC DNA]</scope>
    <source>
        <strain evidence="2">SpSt-697</strain>
    </source>
</reference>
<name>A0A7V4E3X6_UNCW3</name>
<dbReference type="SFLD" id="SFLDS00029">
    <property type="entry name" value="Radical_SAM"/>
    <property type="match status" value="1"/>
</dbReference>